<gene>
    <name evidence="1" type="ORF">K6Q96_18095</name>
</gene>
<dbReference type="Proteomes" id="UP001056255">
    <property type="component" value="Chromosome II"/>
</dbReference>
<dbReference type="EMBL" id="CP082276">
    <property type="protein sequence ID" value="USH05133.1"/>
    <property type="molecule type" value="Genomic_DNA"/>
</dbReference>
<organism evidence="1 2">
    <name type="scientific">Grimontia kaedaensis</name>
    <dbReference type="NCBI Taxonomy" id="2872157"/>
    <lineage>
        <taxon>Bacteria</taxon>
        <taxon>Pseudomonadati</taxon>
        <taxon>Pseudomonadota</taxon>
        <taxon>Gammaproteobacteria</taxon>
        <taxon>Vibrionales</taxon>
        <taxon>Vibrionaceae</taxon>
        <taxon>Grimontia</taxon>
    </lineage>
</organism>
<keyword evidence="2" id="KW-1185">Reference proteome</keyword>
<accession>A0ABY4X1K2</accession>
<reference evidence="1" key="1">
    <citation type="submission" date="2021-08" db="EMBL/GenBank/DDBJ databases">
        <authorList>
            <person name="Sakaguchi M."/>
            <person name="Kikuchi T."/>
            <person name="Urbanczyk H."/>
        </authorList>
    </citation>
    <scope>NUCLEOTIDE SEQUENCE</scope>
    <source>
        <strain evidence="1">020920N</strain>
    </source>
</reference>
<evidence type="ECO:0000313" key="2">
    <source>
        <dbReference type="Proteomes" id="UP001056255"/>
    </source>
</evidence>
<protein>
    <submittedName>
        <fullName evidence="1">Uncharacterized protein</fullName>
    </submittedName>
</protein>
<proteinExistence type="predicted"/>
<name>A0ABY4X1K2_9GAMM</name>
<evidence type="ECO:0000313" key="1">
    <source>
        <dbReference type="EMBL" id="USH05133.1"/>
    </source>
</evidence>
<sequence>MTMKKLMTAAAIGLTAFIIYSEANREPRERINYAQALPEAPAFEVSSNFDGQWEGKRIDISGDNICLETRILGNIEDGKVSLRLMYNNTLLKGWIADDGKLELYSDNERWGYDFKGTAQNGQIDGEWKVSNAPCRGSWKVVKV</sequence>